<evidence type="ECO:0000313" key="1">
    <source>
        <dbReference type="EMBL" id="ELQ40534.1"/>
    </source>
</evidence>
<dbReference type="EMBL" id="JH793163">
    <property type="protein sequence ID" value="ELQ40534.1"/>
    <property type="molecule type" value="Genomic_DNA"/>
</dbReference>
<accession>A0AA97PN04</accession>
<proteinExistence type="predicted"/>
<reference evidence="1" key="1">
    <citation type="journal article" date="2012" name="PLoS Genet.">
        <title>Comparative analysis of the genomes of two field isolates of the rice blast fungus Magnaporthe oryzae.</title>
        <authorList>
            <person name="Xue M."/>
            <person name="Yang J."/>
            <person name="Li Z."/>
            <person name="Hu S."/>
            <person name="Yao N."/>
            <person name="Dean R.A."/>
            <person name="Zhao W."/>
            <person name="Shen M."/>
            <person name="Zhang H."/>
            <person name="Li C."/>
            <person name="Liu L."/>
            <person name="Cao L."/>
            <person name="Xu X."/>
            <person name="Xing Y."/>
            <person name="Hsiang T."/>
            <person name="Zhang Z."/>
            <person name="Xu J.R."/>
            <person name="Peng Y.L."/>
        </authorList>
    </citation>
    <scope>NUCLEOTIDE SEQUENCE</scope>
    <source>
        <strain evidence="1">Y34</strain>
    </source>
</reference>
<protein>
    <submittedName>
        <fullName evidence="1">Uncharacterized protein</fullName>
    </submittedName>
</protein>
<dbReference type="AlphaFoldDB" id="A0AA97PN04"/>
<dbReference type="Proteomes" id="UP000011086">
    <property type="component" value="Unassembled WGS sequence"/>
</dbReference>
<organism evidence="1">
    <name type="scientific">Pyricularia oryzae (strain Y34)</name>
    <name type="common">Rice blast fungus</name>
    <name type="synonym">Magnaporthe oryzae</name>
    <dbReference type="NCBI Taxonomy" id="1143189"/>
    <lineage>
        <taxon>Eukaryota</taxon>
        <taxon>Fungi</taxon>
        <taxon>Dikarya</taxon>
        <taxon>Ascomycota</taxon>
        <taxon>Pezizomycotina</taxon>
        <taxon>Sordariomycetes</taxon>
        <taxon>Sordariomycetidae</taxon>
        <taxon>Magnaporthales</taxon>
        <taxon>Pyriculariaceae</taxon>
        <taxon>Pyricularia</taxon>
    </lineage>
</organism>
<sequence>MRGKTKSDEYLFHPPQPVRAAFWATECVLLTRKTRAAVIGPGYGP</sequence>
<name>A0AA97PN04_PYRO3</name>
<gene>
    <name evidence="1" type="ORF">OOU_Y34scaffold00427g5</name>
</gene>